<dbReference type="Pfam" id="PF02879">
    <property type="entry name" value="PGM_PMM_II"/>
    <property type="match status" value="1"/>
</dbReference>
<gene>
    <name evidence="19" type="ORF">DPQ25_10725</name>
</gene>
<evidence type="ECO:0000256" key="3">
    <source>
        <dbReference type="ARBA" id="ARBA00005164"/>
    </source>
</evidence>
<evidence type="ECO:0000313" key="20">
    <source>
        <dbReference type="Proteomes" id="UP000249377"/>
    </source>
</evidence>
<dbReference type="InterPro" id="IPR005846">
    <property type="entry name" value="A-D-PHexomutase_a/b/a-III"/>
</dbReference>
<dbReference type="InterPro" id="IPR016055">
    <property type="entry name" value="A-D-PHexomutase_a/b/a-I/II/III"/>
</dbReference>
<comment type="caution">
    <text evidence="19">The sequence shown here is derived from an EMBL/GenBank/DDBJ whole genome shotgun (WGS) entry which is preliminary data.</text>
</comment>
<accession>A0A328UHS7</accession>
<dbReference type="Proteomes" id="UP000249377">
    <property type="component" value="Unassembled WGS sequence"/>
</dbReference>
<dbReference type="GO" id="GO:0005975">
    <property type="term" value="P:carbohydrate metabolic process"/>
    <property type="evidence" value="ECO:0007669"/>
    <property type="project" value="InterPro"/>
</dbReference>
<comment type="cofactor">
    <cofactor evidence="2">
        <name>Mg(2+)</name>
        <dbReference type="ChEBI" id="CHEBI:18420"/>
    </cofactor>
</comment>
<dbReference type="PRINTS" id="PR00509">
    <property type="entry name" value="PGMPMM"/>
</dbReference>
<dbReference type="CDD" id="cd05799">
    <property type="entry name" value="PGM2"/>
    <property type="match status" value="1"/>
</dbReference>
<evidence type="ECO:0000256" key="11">
    <source>
        <dbReference type="ARBA" id="ARBA00039995"/>
    </source>
</evidence>
<dbReference type="InterPro" id="IPR016066">
    <property type="entry name" value="A-D-PHexomutase_CS"/>
</dbReference>
<evidence type="ECO:0000313" key="19">
    <source>
        <dbReference type="EMBL" id="RAQ28211.1"/>
    </source>
</evidence>
<dbReference type="EMBL" id="QLYR01000007">
    <property type="protein sequence ID" value="RAQ28211.1"/>
    <property type="molecule type" value="Genomic_DNA"/>
</dbReference>
<dbReference type="InterPro" id="IPR036900">
    <property type="entry name" value="A-D-PHexomutase_C_sf"/>
</dbReference>
<keyword evidence="7" id="KW-0597">Phosphoprotein</keyword>
<dbReference type="GO" id="GO:0008973">
    <property type="term" value="F:phosphopentomutase activity"/>
    <property type="evidence" value="ECO:0007669"/>
    <property type="project" value="TreeGrafter"/>
</dbReference>
<dbReference type="Pfam" id="PF02878">
    <property type="entry name" value="PGM_PMM_I"/>
    <property type="match status" value="1"/>
</dbReference>
<name>A0A328UHS7_9FIRM</name>
<dbReference type="SUPFAM" id="SSF55957">
    <property type="entry name" value="Phosphoglucomutase, C-terminal domain"/>
    <property type="match status" value="1"/>
</dbReference>
<dbReference type="InterPro" id="IPR005844">
    <property type="entry name" value="A-D-PHexomutase_a/b/a-I"/>
</dbReference>
<comment type="catalytic activity">
    <reaction evidence="1">
        <text>alpha-D-glucose 1-phosphate = alpha-D-glucose 6-phosphate</text>
        <dbReference type="Rhea" id="RHEA:23536"/>
        <dbReference type="ChEBI" id="CHEBI:58225"/>
        <dbReference type="ChEBI" id="CHEBI:58601"/>
        <dbReference type="EC" id="5.4.2.2"/>
    </reaction>
</comment>
<organism evidence="19 20">
    <name type="scientific">Hydrogeniiclostridium mannosilyticum</name>
    <dbReference type="NCBI Taxonomy" id="2764322"/>
    <lineage>
        <taxon>Bacteria</taxon>
        <taxon>Bacillati</taxon>
        <taxon>Bacillota</taxon>
        <taxon>Clostridia</taxon>
        <taxon>Eubacteriales</taxon>
        <taxon>Acutalibacteraceae</taxon>
        <taxon>Hydrogeniiclostridium</taxon>
    </lineage>
</organism>
<evidence type="ECO:0000259" key="16">
    <source>
        <dbReference type="Pfam" id="PF02878"/>
    </source>
</evidence>
<dbReference type="RefSeq" id="WP_112333167.1">
    <property type="nucleotide sequence ID" value="NZ_QLYR01000007.1"/>
</dbReference>
<keyword evidence="8 14" id="KW-0479">Metal-binding</keyword>
<dbReference type="PANTHER" id="PTHR45745:SF1">
    <property type="entry name" value="PHOSPHOGLUCOMUTASE 2B-RELATED"/>
    <property type="match status" value="1"/>
</dbReference>
<dbReference type="AlphaFoldDB" id="A0A328UHS7"/>
<dbReference type="PROSITE" id="PS00710">
    <property type="entry name" value="PGM_PMM"/>
    <property type="match status" value="1"/>
</dbReference>
<dbReference type="Pfam" id="PF02880">
    <property type="entry name" value="PGM_PMM_III"/>
    <property type="match status" value="1"/>
</dbReference>
<comment type="similarity">
    <text evidence="5 14">Belongs to the phosphohexose mutase family.</text>
</comment>
<proteinExistence type="inferred from homology"/>
<keyword evidence="9 14" id="KW-0460">Magnesium</keyword>
<feature type="domain" description="Alpha-D-phosphohexomutase alpha/beta/alpha" evidence="17">
    <location>
        <begin position="220"/>
        <end position="304"/>
    </location>
</feature>
<evidence type="ECO:0000256" key="14">
    <source>
        <dbReference type="RuleBase" id="RU004326"/>
    </source>
</evidence>
<dbReference type="EC" id="5.4.2.2" evidence="6"/>
<protein>
    <recommendedName>
        <fullName evidence="11">Phosphoglucomutase</fullName>
        <ecNumber evidence="6">5.4.2.2</ecNumber>
    </recommendedName>
    <alternativeName>
        <fullName evidence="13">Alpha-phosphoglucomutase</fullName>
    </alternativeName>
    <alternativeName>
        <fullName evidence="12">Glucose phosphomutase</fullName>
    </alternativeName>
</protein>
<evidence type="ECO:0000259" key="17">
    <source>
        <dbReference type="Pfam" id="PF02879"/>
    </source>
</evidence>
<evidence type="ECO:0000256" key="2">
    <source>
        <dbReference type="ARBA" id="ARBA00001946"/>
    </source>
</evidence>
<dbReference type="PANTHER" id="PTHR45745">
    <property type="entry name" value="PHOSPHOMANNOMUTASE 45A"/>
    <property type="match status" value="1"/>
</dbReference>
<feature type="domain" description="Alpha-D-phosphohexomutase alpha/beta/alpha" evidence="18">
    <location>
        <begin position="316"/>
        <end position="443"/>
    </location>
</feature>
<dbReference type="InterPro" id="IPR005843">
    <property type="entry name" value="A-D-PHexomutase_C"/>
</dbReference>
<dbReference type="Gene3D" id="3.40.120.10">
    <property type="entry name" value="Alpha-D-Glucose-1,6-Bisphosphate, subunit A, domain 3"/>
    <property type="match status" value="3"/>
</dbReference>
<comment type="pathway">
    <text evidence="3">Glycolipid metabolism; diglucosyl-diacylglycerol biosynthesis.</text>
</comment>
<evidence type="ECO:0000256" key="12">
    <source>
        <dbReference type="ARBA" id="ARBA00041398"/>
    </source>
</evidence>
<feature type="domain" description="Alpha-D-phosphohexomutase C-terminal" evidence="15">
    <location>
        <begin position="512"/>
        <end position="546"/>
    </location>
</feature>
<evidence type="ECO:0000256" key="6">
    <source>
        <dbReference type="ARBA" id="ARBA00012728"/>
    </source>
</evidence>
<evidence type="ECO:0000256" key="1">
    <source>
        <dbReference type="ARBA" id="ARBA00000443"/>
    </source>
</evidence>
<dbReference type="GO" id="GO:0006166">
    <property type="term" value="P:purine ribonucleoside salvage"/>
    <property type="evidence" value="ECO:0007669"/>
    <property type="project" value="TreeGrafter"/>
</dbReference>
<evidence type="ECO:0000256" key="10">
    <source>
        <dbReference type="ARBA" id="ARBA00023235"/>
    </source>
</evidence>
<evidence type="ECO:0000256" key="9">
    <source>
        <dbReference type="ARBA" id="ARBA00022842"/>
    </source>
</evidence>
<sequence>MTEYERWLAYPLEDEDLAEELRAIAGKPAEISDRFYQNLAFGTGGLRGILGAGTNRMNIYTVRKATQGLANYLNKHGEKPSVAIAYDSRNKSELFAREAAGVLAANGVTAHVYPWLSPTPTLSYAVRRLKCDAGICVTASHNPAKYNGYKAYGADGCQVTAEMADDILNEINALDIFADVRHMDFETGKQNGLICMIDERVLDSFLDEVYSRRVLAEPCDGLKVVYTPLNGTGRVCVTRILRRIGVRDVVMVPEQEMPDGNFTTCPYPNPEIREALQKGLELSAQVQPDLLLATDPDCDRCGIAVRHGDGFRLMTGNEVGILLLDFIAGRRQAHGTLPEKPVLVTTIVSTDMVDPIAAHYGVECIRVLTGFKYIGDQIALLEEKGEENRFILGFEESYGYLSGGYVRDKDGVDASMLICEMAWYYKRQGKTLADAMEGLYRTYGYYQNALENFTFEGEDGMKQMAAIMEGLRRTAPKEIAGFRVVGHSDYQRSIRVQEGAEEPLSLPRSNVLEYRLENGGKVIVRPSGTEPKIKIYLSARADSRAESDALIARLRDAGTRLLRVEA</sequence>
<evidence type="ECO:0000256" key="13">
    <source>
        <dbReference type="ARBA" id="ARBA00041467"/>
    </source>
</evidence>
<evidence type="ECO:0000256" key="8">
    <source>
        <dbReference type="ARBA" id="ARBA00022723"/>
    </source>
</evidence>
<dbReference type="SUPFAM" id="SSF53738">
    <property type="entry name" value="Phosphoglucomutase, first 3 domains"/>
    <property type="match status" value="3"/>
</dbReference>
<comment type="pathway">
    <text evidence="4">Lipid metabolism.</text>
</comment>
<evidence type="ECO:0000256" key="5">
    <source>
        <dbReference type="ARBA" id="ARBA00010231"/>
    </source>
</evidence>
<keyword evidence="10" id="KW-0413">Isomerase</keyword>
<evidence type="ECO:0000259" key="18">
    <source>
        <dbReference type="Pfam" id="PF02880"/>
    </source>
</evidence>
<evidence type="ECO:0000256" key="4">
    <source>
        <dbReference type="ARBA" id="ARBA00005189"/>
    </source>
</evidence>
<dbReference type="Gene3D" id="3.30.310.50">
    <property type="entry name" value="Alpha-D-phosphohexomutase, C-terminal domain"/>
    <property type="match status" value="1"/>
</dbReference>
<dbReference type="InterPro" id="IPR005841">
    <property type="entry name" value="Alpha-D-phosphohexomutase_SF"/>
</dbReference>
<dbReference type="InterPro" id="IPR005845">
    <property type="entry name" value="A-D-PHexomutase_a/b/a-II"/>
</dbReference>
<reference evidence="19 20" key="1">
    <citation type="submission" date="2018-06" db="EMBL/GenBank/DDBJ databases">
        <title>Noncontiguous genome sequence of Ruminococcaceae bacterium ASD2818.</title>
        <authorList>
            <person name="Chaplin A.V."/>
            <person name="Sokolova S.R."/>
            <person name="Kochetkova T.O."/>
            <person name="Goltsov A.Y."/>
            <person name="Trofimov D.Y."/>
            <person name="Efimov B.A."/>
        </authorList>
    </citation>
    <scope>NUCLEOTIDE SEQUENCE [LARGE SCALE GENOMIC DNA]</scope>
    <source>
        <strain evidence="19 20">ASD2818</strain>
    </source>
</reference>
<feature type="domain" description="Alpha-D-phosphohexomutase alpha/beta/alpha" evidence="16">
    <location>
        <begin position="40"/>
        <end position="173"/>
    </location>
</feature>
<dbReference type="Pfam" id="PF00408">
    <property type="entry name" value="PGM_PMM_IV"/>
    <property type="match status" value="1"/>
</dbReference>
<evidence type="ECO:0000256" key="7">
    <source>
        <dbReference type="ARBA" id="ARBA00022553"/>
    </source>
</evidence>
<keyword evidence="20" id="KW-1185">Reference proteome</keyword>
<dbReference type="GO" id="GO:0004614">
    <property type="term" value="F:phosphoglucomutase activity"/>
    <property type="evidence" value="ECO:0007669"/>
    <property type="project" value="UniProtKB-EC"/>
</dbReference>
<dbReference type="GO" id="GO:0000287">
    <property type="term" value="F:magnesium ion binding"/>
    <property type="evidence" value="ECO:0007669"/>
    <property type="project" value="InterPro"/>
</dbReference>
<evidence type="ECO:0000259" key="15">
    <source>
        <dbReference type="Pfam" id="PF00408"/>
    </source>
</evidence>